<protein>
    <submittedName>
        <fullName evidence="1">Uncharacterized protein</fullName>
    </submittedName>
</protein>
<dbReference type="RefSeq" id="WP_138488983.1">
    <property type="nucleotide sequence ID" value="NZ_CP040558.1"/>
</dbReference>
<sequence length="128" mass="14821">MKIHKGDIAMDMIEDAIDLYNEERFISSLHLSAAASELLSGLSEIYGFESSHQNLKKMVWDFHNSNPDFFSKPRLAIKKFNYSKNAVKHINGDKDQLAYILPKMDSEMYINQCQKMLENFGICLLKRI</sequence>
<dbReference type="AlphaFoldDB" id="A0A4P9J0E5"/>
<organism evidence="1 2">
    <name type="scientific">Pseudoalteromonas distincta</name>
    <dbReference type="NCBI Taxonomy" id="77608"/>
    <lineage>
        <taxon>Bacteria</taxon>
        <taxon>Pseudomonadati</taxon>
        <taxon>Pseudomonadota</taxon>
        <taxon>Gammaproteobacteria</taxon>
        <taxon>Alteromonadales</taxon>
        <taxon>Pseudoalteromonadaceae</taxon>
        <taxon>Pseudoalteromonas</taxon>
    </lineage>
</organism>
<dbReference type="KEGG" id="pdv:FFU37_05995"/>
<evidence type="ECO:0000313" key="1">
    <source>
        <dbReference type="EMBL" id="QCU74039.1"/>
    </source>
</evidence>
<gene>
    <name evidence="1" type="ORF">FFU37_05995</name>
</gene>
<dbReference type="GeneID" id="88775196"/>
<name>A0A4P9J0E5_9GAMM</name>
<reference evidence="1 2" key="1">
    <citation type="submission" date="2019-05" db="EMBL/GenBank/DDBJ databases">
        <title>Complete genome sequence of Pseudoalteromonas sp. 16-SW-7(T) isolated from the Okhotsk Sea, Russia.</title>
        <authorList>
            <person name="Nguyen T.H."/>
            <person name="Nedashkovskaya O.I."/>
            <person name="Kim S.-G."/>
        </authorList>
    </citation>
    <scope>NUCLEOTIDE SEQUENCE [LARGE SCALE GENOMIC DNA]</scope>
    <source>
        <strain evidence="1 2">16-SW-7</strain>
    </source>
</reference>
<evidence type="ECO:0000313" key="2">
    <source>
        <dbReference type="Proteomes" id="UP000310065"/>
    </source>
</evidence>
<dbReference type="EMBL" id="CP040558">
    <property type="protein sequence ID" value="QCU74039.1"/>
    <property type="molecule type" value="Genomic_DNA"/>
</dbReference>
<dbReference type="Proteomes" id="UP000310065">
    <property type="component" value="Chromosome L1"/>
</dbReference>
<proteinExistence type="predicted"/>
<accession>A0A4P9J0E5</accession>